<evidence type="ECO:0000256" key="1">
    <source>
        <dbReference type="SAM" id="Phobius"/>
    </source>
</evidence>
<evidence type="ECO:0000256" key="2">
    <source>
        <dbReference type="SAM" id="SignalP"/>
    </source>
</evidence>
<proteinExistence type="predicted"/>
<evidence type="ECO:0000313" key="3">
    <source>
        <dbReference type="EMBL" id="KNZ52517.1"/>
    </source>
</evidence>
<name>A0A0L6UWA6_9BASI</name>
<organism evidence="3 4">
    <name type="scientific">Puccinia sorghi</name>
    <dbReference type="NCBI Taxonomy" id="27349"/>
    <lineage>
        <taxon>Eukaryota</taxon>
        <taxon>Fungi</taxon>
        <taxon>Dikarya</taxon>
        <taxon>Basidiomycota</taxon>
        <taxon>Pucciniomycotina</taxon>
        <taxon>Pucciniomycetes</taxon>
        <taxon>Pucciniales</taxon>
        <taxon>Pucciniaceae</taxon>
        <taxon>Puccinia</taxon>
    </lineage>
</organism>
<dbReference type="AlphaFoldDB" id="A0A0L6UWA6"/>
<comment type="caution">
    <text evidence="3">The sequence shown here is derived from an EMBL/GenBank/DDBJ whole genome shotgun (WGS) entry which is preliminary data.</text>
</comment>
<keyword evidence="1" id="KW-0472">Membrane</keyword>
<sequence>MLTRLPFALLVEFMTASRQCAIAWHKSEARHACNIPTRTQQSFNSYNPPKHKRALEPVTAASASKKPLQSLCDSDHEPYDAVSYPLCFTQTIVGNLGFGLINAWFLKGEIITSDGTPDDRKKGWYSGSGAHKEEPSLKSLEVIPPEIKLQGDRDALHVSEQDATNAGIISDRDSVLRNYNDNLGGTEAHIQLNLTSLIFFFYKKQEEEDWNMAWRPQNPELKTSREDVQFYKTIKELKILIFCGFVLSHILLCSFTYILMKLFPAEKKYNQKRCPVYMLLIKSPRRSALETASLSKRLQLEFLLSKIIHILPYTLLLNSPNNYFLGHVKIFIPQNRTSQNHSDHHRTQRTLTAKSLSHSSVSLSLTSKSSSPLFISVFSLIIFFKGRYLNQHSLLIS</sequence>
<gene>
    <name evidence="3" type="ORF">VP01_3547g2</name>
</gene>
<dbReference type="VEuPathDB" id="FungiDB:VP01_3547g2"/>
<keyword evidence="1" id="KW-1133">Transmembrane helix</keyword>
<feature type="chain" id="PRO_5005568132" evidence="2">
    <location>
        <begin position="17"/>
        <end position="397"/>
    </location>
</feature>
<keyword evidence="4" id="KW-1185">Reference proteome</keyword>
<feature type="transmembrane region" description="Helical" evidence="1">
    <location>
        <begin position="239"/>
        <end position="260"/>
    </location>
</feature>
<dbReference type="EMBL" id="LAVV01008554">
    <property type="protein sequence ID" value="KNZ52517.1"/>
    <property type="molecule type" value="Genomic_DNA"/>
</dbReference>
<evidence type="ECO:0000313" key="4">
    <source>
        <dbReference type="Proteomes" id="UP000037035"/>
    </source>
</evidence>
<dbReference type="Proteomes" id="UP000037035">
    <property type="component" value="Unassembled WGS sequence"/>
</dbReference>
<accession>A0A0L6UWA6</accession>
<protein>
    <submittedName>
        <fullName evidence="3">Putative signal peptide protein</fullName>
    </submittedName>
</protein>
<keyword evidence="2" id="KW-0732">Signal</keyword>
<keyword evidence="1" id="KW-0812">Transmembrane</keyword>
<reference evidence="3 4" key="1">
    <citation type="submission" date="2015-08" db="EMBL/GenBank/DDBJ databases">
        <title>Next Generation Sequencing and Analysis of the Genome of Puccinia sorghi L Schw, the Causal Agent of Maize Common Rust.</title>
        <authorList>
            <person name="Rochi L."/>
            <person name="Burguener G."/>
            <person name="Darino M."/>
            <person name="Turjanski A."/>
            <person name="Kreff E."/>
            <person name="Dieguez M.J."/>
            <person name="Sacco F."/>
        </authorList>
    </citation>
    <scope>NUCLEOTIDE SEQUENCE [LARGE SCALE GENOMIC DNA]</scope>
    <source>
        <strain evidence="3 4">RO10H11247</strain>
    </source>
</reference>
<feature type="signal peptide" evidence="2">
    <location>
        <begin position="1"/>
        <end position="16"/>
    </location>
</feature>